<dbReference type="KEGG" id="sci:B446_35518"/>
<geneLocation type="plasmid" evidence="1 2">
    <name>pSCO1</name>
</geneLocation>
<name>S5VSK5_STRC3</name>
<dbReference type="HOGENOM" id="CLU_098654_0_0_11"/>
<proteinExistence type="predicted"/>
<evidence type="ECO:0000313" key="1">
    <source>
        <dbReference type="EMBL" id="AGS73862.1"/>
    </source>
</evidence>
<dbReference type="RefSeq" id="WP_020945042.1">
    <property type="nucleotide sequence ID" value="NC_022001.1"/>
</dbReference>
<keyword evidence="2" id="KW-1185">Reference proteome</keyword>
<gene>
    <name evidence="1" type="ORF">B446_35518</name>
</gene>
<dbReference type="EMBL" id="CP006260">
    <property type="protein sequence ID" value="AGS73862.1"/>
    <property type="molecule type" value="Genomic_DNA"/>
</dbReference>
<evidence type="ECO:0008006" key="3">
    <source>
        <dbReference type="Google" id="ProtNLM"/>
    </source>
</evidence>
<dbReference type="AlphaFoldDB" id="S5VSK5"/>
<keyword evidence="1" id="KW-0614">Plasmid</keyword>
<sequence length="191" mass="21150">MRTAWLDESFREHETAGFYIIAATVLDPAVAGTARLTMRGLKGPRDTAKLHWNEMDRTERKDAAQTVAAQEGLHVVSVGSPVPRRKQERARSKCLSALIQELHGFGVSRLCLEAREDELNARDIRTIATVRQTVLPKGSMMRAEHIPGATEPLLWISDIVAGAVRAQRLGDSRYTDLLGETLIDFDVATDC</sequence>
<dbReference type="PATRIC" id="fig|1214242.5.peg.7245"/>
<organism evidence="1 2">
    <name type="scientific">Streptomyces collinus (strain DSM 40733 / Tue 365)</name>
    <dbReference type="NCBI Taxonomy" id="1214242"/>
    <lineage>
        <taxon>Bacteria</taxon>
        <taxon>Bacillati</taxon>
        <taxon>Actinomycetota</taxon>
        <taxon>Actinomycetes</taxon>
        <taxon>Kitasatosporales</taxon>
        <taxon>Streptomycetaceae</taxon>
        <taxon>Streptomyces</taxon>
    </lineage>
</organism>
<evidence type="ECO:0000313" key="2">
    <source>
        <dbReference type="Proteomes" id="UP000015423"/>
    </source>
</evidence>
<dbReference type="Proteomes" id="UP000015423">
    <property type="component" value="Plasmid pSCO1"/>
</dbReference>
<accession>S5VSK5</accession>
<reference evidence="1 2" key="1">
    <citation type="submission" date="2012-10" db="EMBL/GenBank/DDBJ databases">
        <title>The complete genome sequence of Streptomyces collinus Tu 365.</title>
        <authorList>
            <person name="Ruckert C."/>
            <person name="Szczepanowski R."/>
            <person name="Goesmann A."/>
            <person name="Pross E.K."/>
            <person name="Musiol E.M."/>
            <person name="Blin K."/>
            <person name="Wohlleben W."/>
            <person name="Puhler A."/>
            <person name="Weber T."/>
            <person name="Kalinowski J."/>
        </authorList>
    </citation>
    <scope>NUCLEOTIDE SEQUENCE [LARGE SCALE GENOMIC DNA]</scope>
    <source>
        <strain evidence="2">DSM 40733 / Tue 365</strain>
        <plasmid evidence="1 2">pSCO1</plasmid>
    </source>
</reference>
<dbReference type="eggNOG" id="ENOG5032SDR">
    <property type="taxonomic scope" value="Bacteria"/>
</dbReference>
<protein>
    <recommendedName>
        <fullName evidence="3">DUF3800 domain-containing protein</fullName>
    </recommendedName>
</protein>